<sequence length="72" mass="8033">MPWYAWVTIVAIIMVFALAMMQVWVKSRGGSQAGDLRRELDLLASENRELRGRVDALERGRTTPPQPPAPGV</sequence>
<comment type="caution">
    <text evidence="3">The sequence shown here is derived from an EMBL/GenBank/DDBJ whole genome shotgun (WGS) entry which is preliminary data.</text>
</comment>
<evidence type="ECO:0000256" key="2">
    <source>
        <dbReference type="SAM" id="Phobius"/>
    </source>
</evidence>
<keyword evidence="2" id="KW-0472">Membrane</keyword>
<name>A0A7X0FMJ6_9MICO</name>
<feature type="region of interest" description="Disordered" evidence="1">
    <location>
        <begin position="53"/>
        <end position="72"/>
    </location>
</feature>
<dbReference type="Proteomes" id="UP000537775">
    <property type="component" value="Unassembled WGS sequence"/>
</dbReference>
<feature type="transmembrane region" description="Helical" evidence="2">
    <location>
        <begin position="6"/>
        <end position="25"/>
    </location>
</feature>
<keyword evidence="2" id="KW-1133">Transmembrane helix</keyword>
<evidence type="ECO:0000256" key="1">
    <source>
        <dbReference type="SAM" id="MobiDB-lite"/>
    </source>
</evidence>
<gene>
    <name evidence="3" type="ORF">HD594_000492</name>
</gene>
<reference evidence="3 4" key="1">
    <citation type="submission" date="2020-08" db="EMBL/GenBank/DDBJ databases">
        <title>Sequencing the genomes of 1000 actinobacteria strains.</title>
        <authorList>
            <person name="Klenk H.-P."/>
        </authorList>
    </citation>
    <scope>NUCLEOTIDE SEQUENCE [LARGE SCALE GENOMIC DNA]</scope>
    <source>
        <strain evidence="3 4">DSM 12511</strain>
    </source>
</reference>
<protein>
    <submittedName>
        <fullName evidence="3">Tfp pilus assembly protein FimT</fullName>
    </submittedName>
</protein>
<keyword evidence="4" id="KW-1185">Reference proteome</keyword>
<organism evidence="3 4">
    <name type="scientific">Microbacterium thalassium</name>
    <dbReference type="NCBI Taxonomy" id="362649"/>
    <lineage>
        <taxon>Bacteria</taxon>
        <taxon>Bacillati</taxon>
        <taxon>Actinomycetota</taxon>
        <taxon>Actinomycetes</taxon>
        <taxon>Micrococcales</taxon>
        <taxon>Microbacteriaceae</taxon>
        <taxon>Microbacterium</taxon>
    </lineage>
</organism>
<evidence type="ECO:0000313" key="4">
    <source>
        <dbReference type="Proteomes" id="UP000537775"/>
    </source>
</evidence>
<dbReference type="RefSeq" id="WP_184749428.1">
    <property type="nucleotide sequence ID" value="NZ_BAAAJR010000003.1"/>
</dbReference>
<keyword evidence="2" id="KW-0812">Transmembrane</keyword>
<evidence type="ECO:0000313" key="3">
    <source>
        <dbReference type="EMBL" id="MBB6390179.1"/>
    </source>
</evidence>
<dbReference type="AlphaFoldDB" id="A0A7X0FMJ6"/>
<dbReference type="EMBL" id="JACHML010000001">
    <property type="protein sequence ID" value="MBB6390179.1"/>
    <property type="molecule type" value="Genomic_DNA"/>
</dbReference>
<proteinExistence type="predicted"/>
<accession>A0A7X0FMJ6</accession>